<dbReference type="Gene3D" id="3.90.1420.10">
    <property type="entry name" value="Rubisco LSMT, substrate-binding domain"/>
    <property type="match status" value="1"/>
</dbReference>
<dbReference type="Gene3D" id="3.90.1410.10">
    <property type="entry name" value="set domain protein methyltransferase, domain 1"/>
    <property type="match status" value="2"/>
</dbReference>
<feature type="region of interest" description="Disordered" evidence="4">
    <location>
        <begin position="789"/>
        <end position="812"/>
    </location>
</feature>
<feature type="compositionally biased region" description="Basic and acidic residues" evidence="4">
    <location>
        <begin position="487"/>
        <end position="498"/>
    </location>
</feature>
<dbReference type="RefSeq" id="XP_012655199.1">
    <property type="nucleotide sequence ID" value="XM_012799745.1"/>
</dbReference>
<dbReference type="GO" id="GO:0016279">
    <property type="term" value="F:protein-lysine N-methyltransferase activity"/>
    <property type="evidence" value="ECO:0007669"/>
    <property type="project" value="TreeGrafter"/>
</dbReference>
<evidence type="ECO:0000256" key="1">
    <source>
        <dbReference type="ARBA" id="ARBA00022603"/>
    </source>
</evidence>
<dbReference type="Proteomes" id="UP000009168">
    <property type="component" value="Unassembled WGS sequence"/>
</dbReference>
<dbReference type="PANTHER" id="PTHR13271:SF153">
    <property type="entry name" value="SET DOMAIN-CONTAINING PROTEIN"/>
    <property type="match status" value="1"/>
</dbReference>
<evidence type="ECO:0000256" key="4">
    <source>
        <dbReference type="SAM" id="MobiDB-lite"/>
    </source>
</evidence>
<dbReference type="GeneID" id="24438385"/>
<keyword evidence="1" id="KW-0489">Methyltransferase</keyword>
<feature type="compositionally biased region" description="Acidic residues" evidence="4">
    <location>
        <begin position="433"/>
        <end position="465"/>
    </location>
</feature>
<dbReference type="GO" id="GO:0032259">
    <property type="term" value="P:methylation"/>
    <property type="evidence" value="ECO:0007669"/>
    <property type="project" value="UniProtKB-KW"/>
</dbReference>
<dbReference type="InterPro" id="IPR015353">
    <property type="entry name" value="Rubisco_LSMT_subst-bd"/>
</dbReference>
<evidence type="ECO:0000313" key="7">
    <source>
        <dbReference type="Proteomes" id="UP000009168"/>
    </source>
</evidence>
<dbReference type="SUPFAM" id="SSF81822">
    <property type="entry name" value="RuBisCo LSMT C-terminal, substrate-binding domain"/>
    <property type="match status" value="1"/>
</dbReference>
<dbReference type="InterPro" id="IPR036464">
    <property type="entry name" value="Rubisco_LSMT_subst-bd_sf"/>
</dbReference>
<evidence type="ECO:0000259" key="5">
    <source>
        <dbReference type="Pfam" id="PF09273"/>
    </source>
</evidence>
<evidence type="ECO:0000256" key="2">
    <source>
        <dbReference type="ARBA" id="ARBA00022679"/>
    </source>
</evidence>
<feature type="region of interest" description="Disordered" evidence="4">
    <location>
        <begin position="396"/>
        <end position="498"/>
    </location>
</feature>
<feature type="domain" description="Rubisco LSMT substrate-binding" evidence="5">
    <location>
        <begin position="651"/>
        <end position="750"/>
    </location>
</feature>
<evidence type="ECO:0000256" key="3">
    <source>
        <dbReference type="ARBA" id="ARBA00022691"/>
    </source>
</evidence>
<keyword evidence="7" id="KW-1185">Reference proteome</keyword>
<dbReference type="CDD" id="cd10527">
    <property type="entry name" value="SET_LSMT"/>
    <property type="match status" value="1"/>
</dbReference>
<dbReference type="AlphaFoldDB" id="W7XGX8"/>
<reference evidence="7" key="1">
    <citation type="journal article" date="2006" name="PLoS Biol.">
        <title>Macronuclear genome sequence of the ciliate Tetrahymena thermophila, a model eukaryote.</title>
        <authorList>
            <person name="Eisen J.A."/>
            <person name="Coyne R.S."/>
            <person name="Wu M."/>
            <person name="Wu D."/>
            <person name="Thiagarajan M."/>
            <person name="Wortman J.R."/>
            <person name="Badger J.H."/>
            <person name="Ren Q."/>
            <person name="Amedeo P."/>
            <person name="Jones K.M."/>
            <person name="Tallon L.J."/>
            <person name="Delcher A.L."/>
            <person name="Salzberg S.L."/>
            <person name="Silva J.C."/>
            <person name="Haas B.J."/>
            <person name="Majoros W.H."/>
            <person name="Farzad M."/>
            <person name="Carlton J.M."/>
            <person name="Smith R.K. Jr."/>
            <person name="Garg J."/>
            <person name="Pearlman R.E."/>
            <person name="Karrer K.M."/>
            <person name="Sun L."/>
            <person name="Manning G."/>
            <person name="Elde N.C."/>
            <person name="Turkewitz A.P."/>
            <person name="Asai D.J."/>
            <person name="Wilkes D.E."/>
            <person name="Wang Y."/>
            <person name="Cai H."/>
            <person name="Collins K."/>
            <person name="Stewart B.A."/>
            <person name="Lee S.R."/>
            <person name="Wilamowska K."/>
            <person name="Weinberg Z."/>
            <person name="Ruzzo W.L."/>
            <person name="Wloga D."/>
            <person name="Gaertig J."/>
            <person name="Frankel J."/>
            <person name="Tsao C.-C."/>
            <person name="Gorovsky M.A."/>
            <person name="Keeling P.J."/>
            <person name="Waller R.F."/>
            <person name="Patron N.J."/>
            <person name="Cherry J.M."/>
            <person name="Stover N.A."/>
            <person name="Krieger C.J."/>
            <person name="del Toro C."/>
            <person name="Ryder H.F."/>
            <person name="Williamson S.C."/>
            <person name="Barbeau R.A."/>
            <person name="Hamilton E.P."/>
            <person name="Orias E."/>
        </authorList>
    </citation>
    <scope>NUCLEOTIDE SEQUENCE [LARGE SCALE GENOMIC DNA]</scope>
    <source>
        <strain evidence="7">SB210</strain>
    </source>
</reference>
<proteinExistence type="predicted"/>
<protein>
    <submittedName>
        <fullName evidence="6">SET domain protein</fullName>
    </submittedName>
</protein>
<keyword evidence="3" id="KW-0949">S-adenosyl-L-methionine</keyword>
<accession>W7XGX8</accession>
<dbReference type="Pfam" id="PF09273">
    <property type="entry name" value="Rubis-subs-bind"/>
    <property type="match status" value="1"/>
</dbReference>
<dbReference type="EMBL" id="GG662498">
    <property type="protein sequence ID" value="EWS72259.1"/>
    <property type="molecule type" value="Genomic_DNA"/>
</dbReference>
<dbReference type="OrthoDB" id="341421at2759"/>
<name>W7XGX8_TETTS</name>
<gene>
    <name evidence="6" type="ORF">TTHERM_000313429</name>
</gene>
<evidence type="ECO:0000313" key="6">
    <source>
        <dbReference type="EMBL" id="EWS72259.1"/>
    </source>
</evidence>
<sequence>MEQTSQNQVIAEDQLNPVETEKLKNSKNIQTFLKWCHDNKVLMHKGIGVPAAFGPLGIPGVVALEDIPANTVIAAIPDKVMISQYHIKNGELKEMLLAEKNAHLFNEKKAGDAEFNILTSFLIYEKLKDGKSFYQPYFDTIERSYTLYDWEEKDIKETECPELIDEFKHYKEDVEVTWIQLKKCLVQYPQFYDQEKLTRELFFWCYELVMTRVFGHFLPHTCLVPFGDLFNHGNHSATHYIVNKLFEAEESISHPKYKIKKNKIDLSVFDTNNSGKFQAQNNDFHYRCSRYRFVKDHYKVLCPELKSIVENKSKFIEDDILRRMVYEINTKELFANVQVDIWDLKFFTTSATEDNDTDEEQTEGRKKEYDNLFHKELKIVENNQKKGKRKVETLNIHQSKNQSLSESSTAQNSSKGTTAFEQILNRTKKSEESENSSDSEFQENDYESGDDSSYEDSEEEEDEDKEEVKEDKNENQNISEDNTNTQKEGEVIADKNEITNDKFSKTQVEDIKVVKKQKQPKDSKFKIDHTEYEYNLDSVSTLSDDTEFDWYESQTENTYFAVTTEQPYKKGEQIYLCYGRRTNKFLLQWYGFAFQNNLFDSFGFRMWIQPEPSPLEIPGIFNQIIFRKFISEDDWKNGFVMNNNIKINTKDLTKEFRLKRGHLCEEFIIYLRIYLSSHYHGKDQSKILFTLPQSFGFEKFVFDFALKVLQFMRDQYKTSNEQDEALLKDYNITYKQRFAIVLRLDHKKILDEQIQIINSIYKILCVLESKDFQQKSRLLESQLLQQQNQDNKENQEIHATTDQLSQSEKNQSNASVMKEIIVTDEDISFKKVYTDNIEQFQNNCDLVIERHKIKKYLEKLYLGIYKKYIL</sequence>
<dbReference type="KEGG" id="tet:TTHERM_000313429"/>
<feature type="compositionally biased region" description="Polar residues" evidence="4">
    <location>
        <begin position="797"/>
        <end position="812"/>
    </location>
</feature>
<keyword evidence="2" id="KW-0808">Transferase</keyword>
<dbReference type="InterPro" id="IPR050600">
    <property type="entry name" value="SETD3_SETD6_MTase"/>
</dbReference>
<dbReference type="InterPro" id="IPR046341">
    <property type="entry name" value="SET_dom_sf"/>
</dbReference>
<feature type="compositionally biased region" description="Polar residues" evidence="4">
    <location>
        <begin position="476"/>
        <end position="486"/>
    </location>
</feature>
<organism evidence="6 7">
    <name type="scientific">Tetrahymena thermophila (strain SB210)</name>
    <dbReference type="NCBI Taxonomy" id="312017"/>
    <lineage>
        <taxon>Eukaryota</taxon>
        <taxon>Sar</taxon>
        <taxon>Alveolata</taxon>
        <taxon>Ciliophora</taxon>
        <taxon>Intramacronucleata</taxon>
        <taxon>Oligohymenophorea</taxon>
        <taxon>Hymenostomatida</taxon>
        <taxon>Tetrahymenina</taxon>
        <taxon>Tetrahymenidae</taxon>
        <taxon>Tetrahymena</taxon>
    </lineage>
</organism>
<dbReference type="PANTHER" id="PTHR13271">
    <property type="entry name" value="UNCHARACTERIZED PUTATIVE METHYLTRANSFERASE"/>
    <property type="match status" value="1"/>
</dbReference>
<feature type="compositionally biased region" description="Polar residues" evidence="4">
    <location>
        <begin position="396"/>
        <end position="420"/>
    </location>
</feature>
<dbReference type="InParanoid" id="W7XGX8"/>
<dbReference type="SUPFAM" id="SSF82199">
    <property type="entry name" value="SET domain"/>
    <property type="match status" value="2"/>
</dbReference>